<proteinExistence type="predicted"/>
<evidence type="ECO:0000313" key="2">
    <source>
        <dbReference type="Proteomes" id="UP000322667"/>
    </source>
</evidence>
<dbReference type="AlphaFoldDB" id="A0A5D2KFJ3"/>
<dbReference type="Proteomes" id="UP000322667">
    <property type="component" value="Chromosome D06"/>
</dbReference>
<accession>A0A5D2KFJ3</accession>
<protein>
    <submittedName>
        <fullName evidence="1">Uncharacterized protein</fullName>
    </submittedName>
</protein>
<reference evidence="1 2" key="1">
    <citation type="submission" date="2019-07" db="EMBL/GenBank/DDBJ databases">
        <title>WGS assembly of Gossypium tomentosum.</title>
        <authorList>
            <person name="Chen Z.J."/>
            <person name="Sreedasyam A."/>
            <person name="Ando A."/>
            <person name="Song Q."/>
            <person name="De L."/>
            <person name="Hulse-Kemp A."/>
            <person name="Ding M."/>
            <person name="Ye W."/>
            <person name="Kirkbride R."/>
            <person name="Jenkins J."/>
            <person name="Plott C."/>
            <person name="Lovell J."/>
            <person name="Lin Y.-M."/>
            <person name="Vaughn R."/>
            <person name="Liu B."/>
            <person name="Li W."/>
            <person name="Simpson S."/>
            <person name="Scheffler B."/>
            <person name="Saski C."/>
            <person name="Grover C."/>
            <person name="Hu G."/>
            <person name="Conover J."/>
            <person name="Carlson J."/>
            <person name="Shu S."/>
            <person name="Boston L."/>
            <person name="Williams M."/>
            <person name="Peterson D."/>
            <person name="Mcgee K."/>
            <person name="Jones D."/>
            <person name="Wendel J."/>
            <person name="Stelly D."/>
            <person name="Grimwood J."/>
            <person name="Schmutz J."/>
        </authorList>
    </citation>
    <scope>NUCLEOTIDE SEQUENCE [LARGE SCALE GENOMIC DNA]</scope>
    <source>
        <strain evidence="1">7179.01</strain>
    </source>
</reference>
<keyword evidence="2" id="KW-1185">Reference proteome</keyword>
<organism evidence="1 2">
    <name type="scientific">Gossypium tomentosum</name>
    <name type="common">Hawaiian cotton</name>
    <name type="synonym">Gossypium sandvicense</name>
    <dbReference type="NCBI Taxonomy" id="34277"/>
    <lineage>
        <taxon>Eukaryota</taxon>
        <taxon>Viridiplantae</taxon>
        <taxon>Streptophyta</taxon>
        <taxon>Embryophyta</taxon>
        <taxon>Tracheophyta</taxon>
        <taxon>Spermatophyta</taxon>
        <taxon>Magnoliopsida</taxon>
        <taxon>eudicotyledons</taxon>
        <taxon>Gunneridae</taxon>
        <taxon>Pentapetalae</taxon>
        <taxon>rosids</taxon>
        <taxon>malvids</taxon>
        <taxon>Malvales</taxon>
        <taxon>Malvaceae</taxon>
        <taxon>Malvoideae</taxon>
        <taxon>Gossypium</taxon>
    </lineage>
</organism>
<name>A0A5D2KFJ3_GOSTO</name>
<dbReference type="EMBL" id="CM017628">
    <property type="protein sequence ID" value="TYH65742.1"/>
    <property type="molecule type" value="Genomic_DNA"/>
</dbReference>
<sequence>MAPFNSNFGRAHESDGGREIQVSTKAELAAFCHFGARRWLGCQVSLGTRRGWYARGSSTWAVGATARKG</sequence>
<gene>
    <name evidence="1" type="ORF">ES332_D06G075900v1</name>
</gene>
<evidence type="ECO:0000313" key="1">
    <source>
        <dbReference type="EMBL" id="TYH65742.1"/>
    </source>
</evidence>